<evidence type="ECO:0000256" key="11">
    <source>
        <dbReference type="ARBA" id="ARBA00022840"/>
    </source>
</evidence>
<evidence type="ECO:0000256" key="14">
    <source>
        <dbReference type="ARBA" id="ARBA00023136"/>
    </source>
</evidence>
<dbReference type="Proteomes" id="UP000566663">
    <property type="component" value="Unassembled WGS sequence"/>
</dbReference>
<keyword evidence="20" id="KW-1185">Reference proteome</keyword>
<dbReference type="Pfam" id="PF00512">
    <property type="entry name" value="HisKA"/>
    <property type="match status" value="1"/>
</dbReference>
<dbReference type="InterPro" id="IPR003594">
    <property type="entry name" value="HATPase_dom"/>
</dbReference>
<evidence type="ECO:0000259" key="18">
    <source>
        <dbReference type="PROSITE" id="PS50885"/>
    </source>
</evidence>
<keyword evidence="12 16" id="KW-1133">Transmembrane helix</keyword>
<dbReference type="PROSITE" id="PS50885">
    <property type="entry name" value="HAMP"/>
    <property type="match status" value="1"/>
</dbReference>
<keyword evidence="14 16" id="KW-0472">Membrane</keyword>
<evidence type="ECO:0000256" key="5">
    <source>
        <dbReference type="ARBA" id="ARBA00022519"/>
    </source>
</evidence>
<sequence length="516" mass="55289">MRRPSALPVMIQVAALAAFAIVLSHAVAFGVLALSPEPQPAGFSIEAAARALKGEAAETADGRALRRRLSGEPVVAVAPTPLDPLTLAIRSGLARSLDVPLERVAVAIERPQRRRAPLAWRMRTHSAEKSGETSSFVFTRRGHETGVPAPPPPLAPPAPPAPPAPEDVVRFESEIHARHAGPIVIDSKTRRFTVLTERLTFAPFSASLRLDDGRWATVEPPRGLLSPWQRQMLLALVLSMLLLAPVVWWMARRLTRPIRVFAEAAERLGANPEAAPMAASGPSEVRTAIHAFNDMQGSLRRHMRQRTQTVAAIAHDLRTPLTRLRFRAEQAPDAVRDRMAADIEEMDALIAQAMAFVRGETATEQRERFDLGRLAADCASGFAETGGAVAFDGEASLPVHADPTALRRALGNLIANAVQYGGGARVRAIAEAGAAVVLVEDDGPGLDESELEAVFEPFHRGERSRNRETGGAGLGLTVARQAARAAGGEVTLINRPGGGLTARLSLLLDSSWKETS</sequence>
<keyword evidence="5" id="KW-0997">Cell inner membrane</keyword>
<dbReference type="Gene3D" id="3.30.565.10">
    <property type="entry name" value="Histidine kinase-like ATPase, C-terminal domain"/>
    <property type="match status" value="1"/>
</dbReference>
<evidence type="ECO:0000313" key="20">
    <source>
        <dbReference type="Proteomes" id="UP000566663"/>
    </source>
</evidence>
<dbReference type="SMART" id="SM00304">
    <property type="entry name" value="HAMP"/>
    <property type="match status" value="1"/>
</dbReference>
<evidence type="ECO:0000256" key="2">
    <source>
        <dbReference type="ARBA" id="ARBA00004429"/>
    </source>
</evidence>
<dbReference type="EMBL" id="JACHFZ010000003">
    <property type="protein sequence ID" value="MBB5292202.1"/>
    <property type="molecule type" value="Genomic_DNA"/>
</dbReference>
<evidence type="ECO:0000313" key="19">
    <source>
        <dbReference type="EMBL" id="MBB5292202.1"/>
    </source>
</evidence>
<dbReference type="Gene3D" id="1.10.287.130">
    <property type="match status" value="1"/>
</dbReference>
<evidence type="ECO:0000256" key="7">
    <source>
        <dbReference type="ARBA" id="ARBA00022679"/>
    </source>
</evidence>
<dbReference type="Pfam" id="PF02518">
    <property type="entry name" value="HATPase_c"/>
    <property type="match status" value="1"/>
</dbReference>
<dbReference type="GO" id="GO:0005886">
    <property type="term" value="C:plasma membrane"/>
    <property type="evidence" value="ECO:0007669"/>
    <property type="project" value="UniProtKB-SubCell"/>
</dbReference>
<evidence type="ECO:0000256" key="8">
    <source>
        <dbReference type="ARBA" id="ARBA00022692"/>
    </source>
</evidence>
<dbReference type="InterPro" id="IPR036097">
    <property type="entry name" value="HisK_dim/P_sf"/>
</dbReference>
<dbReference type="GO" id="GO:0005524">
    <property type="term" value="F:ATP binding"/>
    <property type="evidence" value="ECO:0007669"/>
    <property type="project" value="UniProtKB-KW"/>
</dbReference>
<dbReference type="CDD" id="cd06225">
    <property type="entry name" value="HAMP"/>
    <property type="match status" value="1"/>
</dbReference>
<evidence type="ECO:0000256" key="6">
    <source>
        <dbReference type="ARBA" id="ARBA00022553"/>
    </source>
</evidence>
<protein>
    <recommendedName>
        <fullName evidence="3">histidine kinase</fullName>
        <ecNumber evidence="3">2.7.13.3</ecNumber>
    </recommendedName>
</protein>
<accession>A0A7W8I088</accession>
<evidence type="ECO:0000256" key="9">
    <source>
        <dbReference type="ARBA" id="ARBA00022741"/>
    </source>
</evidence>
<keyword evidence="13" id="KW-0902">Two-component regulatory system</keyword>
<evidence type="ECO:0000256" key="10">
    <source>
        <dbReference type="ARBA" id="ARBA00022777"/>
    </source>
</evidence>
<dbReference type="AlphaFoldDB" id="A0A7W8I088"/>
<dbReference type="InterPro" id="IPR050980">
    <property type="entry name" value="2C_sensor_his_kinase"/>
</dbReference>
<evidence type="ECO:0000259" key="17">
    <source>
        <dbReference type="PROSITE" id="PS50109"/>
    </source>
</evidence>
<dbReference type="GO" id="GO:0000155">
    <property type="term" value="F:phosphorelay sensor kinase activity"/>
    <property type="evidence" value="ECO:0007669"/>
    <property type="project" value="InterPro"/>
</dbReference>
<organism evidence="19 20">
    <name type="scientific">Brevundimonas basaltis</name>
    <dbReference type="NCBI Taxonomy" id="472166"/>
    <lineage>
        <taxon>Bacteria</taxon>
        <taxon>Pseudomonadati</taxon>
        <taxon>Pseudomonadota</taxon>
        <taxon>Alphaproteobacteria</taxon>
        <taxon>Caulobacterales</taxon>
        <taxon>Caulobacteraceae</taxon>
        <taxon>Brevundimonas</taxon>
    </lineage>
</organism>
<dbReference type="SUPFAM" id="SSF55874">
    <property type="entry name" value="ATPase domain of HSP90 chaperone/DNA topoisomerase II/histidine kinase"/>
    <property type="match status" value="1"/>
</dbReference>
<feature type="compositionally biased region" description="Pro residues" evidence="15">
    <location>
        <begin position="148"/>
        <end position="164"/>
    </location>
</feature>
<dbReference type="InterPro" id="IPR005467">
    <property type="entry name" value="His_kinase_dom"/>
</dbReference>
<evidence type="ECO:0000256" key="13">
    <source>
        <dbReference type="ARBA" id="ARBA00023012"/>
    </source>
</evidence>
<feature type="region of interest" description="Disordered" evidence="15">
    <location>
        <begin position="142"/>
        <end position="164"/>
    </location>
</feature>
<dbReference type="EC" id="2.7.13.3" evidence="3"/>
<evidence type="ECO:0000256" key="3">
    <source>
        <dbReference type="ARBA" id="ARBA00012438"/>
    </source>
</evidence>
<keyword evidence="11" id="KW-0067">ATP-binding</keyword>
<keyword evidence="7" id="KW-0808">Transferase</keyword>
<dbReference type="PROSITE" id="PS50109">
    <property type="entry name" value="HIS_KIN"/>
    <property type="match status" value="1"/>
</dbReference>
<dbReference type="InterPro" id="IPR004358">
    <property type="entry name" value="Sig_transdc_His_kin-like_C"/>
</dbReference>
<keyword evidence="4" id="KW-1003">Cell membrane</keyword>
<name>A0A7W8I088_9CAUL</name>
<keyword evidence="6" id="KW-0597">Phosphoprotein</keyword>
<keyword evidence="9" id="KW-0547">Nucleotide-binding</keyword>
<evidence type="ECO:0000256" key="4">
    <source>
        <dbReference type="ARBA" id="ARBA00022475"/>
    </source>
</evidence>
<dbReference type="PANTHER" id="PTHR44936">
    <property type="entry name" value="SENSOR PROTEIN CREC"/>
    <property type="match status" value="1"/>
</dbReference>
<dbReference type="InterPro" id="IPR003660">
    <property type="entry name" value="HAMP_dom"/>
</dbReference>
<gene>
    <name evidence="19" type="ORF">HNQ67_001722</name>
</gene>
<keyword evidence="10 19" id="KW-0418">Kinase</keyword>
<dbReference type="PANTHER" id="PTHR44936:SF5">
    <property type="entry name" value="SENSOR HISTIDINE KINASE ENVZ"/>
    <property type="match status" value="1"/>
</dbReference>
<evidence type="ECO:0000256" key="1">
    <source>
        <dbReference type="ARBA" id="ARBA00000085"/>
    </source>
</evidence>
<dbReference type="InterPro" id="IPR036890">
    <property type="entry name" value="HATPase_C_sf"/>
</dbReference>
<dbReference type="CDD" id="cd00082">
    <property type="entry name" value="HisKA"/>
    <property type="match status" value="1"/>
</dbReference>
<feature type="transmembrane region" description="Helical" evidence="16">
    <location>
        <begin position="232"/>
        <end position="251"/>
    </location>
</feature>
<dbReference type="SMART" id="SM00387">
    <property type="entry name" value="HATPase_c"/>
    <property type="match status" value="1"/>
</dbReference>
<evidence type="ECO:0000256" key="15">
    <source>
        <dbReference type="SAM" id="MobiDB-lite"/>
    </source>
</evidence>
<comment type="caution">
    <text evidence="19">The sequence shown here is derived from an EMBL/GenBank/DDBJ whole genome shotgun (WGS) entry which is preliminary data.</text>
</comment>
<proteinExistence type="predicted"/>
<dbReference type="SMART" id="SM00388">
    <property type="entry name" value="HisKA"/>
    <property type="match status" value="1"/>
</dbReference>
<feature type="domain" description="HAMP" evidence="18">
    <location>
        <begin position="252"/>
        <end position="304"/>
    </location>
</feature>
<comment type="subcellular location">
    <subcellularLocation>
        <location evidence="2">Cell inner membrane</location>
        <topology evidence="2">Multi-pass membrane protein</topology>
    </subcellularLocation>
</comment>
<dbReference type="InterPro" id="IPR003661">
    <property type="entry name" value="HisK_dim/P_dom"/>
</dbReference>
<dbReference type="RefSeq" id="WP_183254398.1">
    <property type="nucleotide sequence ID" value="NZ_BAAAFF010000002.1"/>
</dbReference>
<keyword evidence="8 16" id="KW-0812">Transmembrane</keyword>
<dbReference type="SUPFAM" id="SSF47384">
    <property type="entry name" value="Homodimeric domain of signal transducing histidine kinase"/>
    <property type="match status" value="1"/>
</dbReference>
<feature type="domain" description="Histidine kinase" evidence="17">
    <location>
        <begin position="312"/>
        <end position="510"/>
    </location>
</feature>
<dbReference type="Pfam" id="PF00672">
    <property type="entry name" value="HAMP"/>
    <property type="match status" value="1"/>
</dbReference>
<dbReference type="PRINTS" id="PR00344">
    <property type="entry name" value="BCTRLSENSOR"/>
</dbReference>
<evidence type="ECO:0000256" key="12">
    <source>
        <dbReference type="ARBA" id="ARBA00022989"/>
    </source>
</evidence>
<reference evidence="19 20" key="1">
    <citation type="submission" date="2020-08" db="EMBL/GenBank/DDBJ databases">
        <title>Genomic Encyclopedia of Type Strains, Phase IV (KMG-IV): sequencing the most valuable type-strain genomes for metagenomic binning, comparative biology and taxonomic classification.</title>
        <authorList>
            <person name="Goeker M."/>
        </authorList>
    </citation>
    <scope>NUCLEOTIDE SEQUENCE [LARGE SCALE GENOMIC DNA]</scope>
    <source>
        <strain evidence="19 20">DSM 25335</strain>
    </source>
</reference>
<comment type="catalytic activity">
    <reaction evidence="1">
        <text>ATP + protein L-histidine = ADP + protein N-phospho-L-histidine.</text>
        <dbReference type="EC" id="2.7.13.3"/>
    </reaction>
</comment>
<evidence type="ECO:0000256" key="16">
    <source>
        <dbReference type="SAM" id="Phobius"/>
    </source>
</evidence>